<sequence length="752" mass="86707">MVLPSAAGARFRQRKISVKQTLQVFKQSDIADLETEDQQRELQKIETGVEKGEEEEEHLQRVINAAQAAVISGGKVEKAYIPTPDASQVWKDYDKYYRDKFQPPGTYIRFSATVEETTGCIYNLDEEDESFLKEVLNKNLANGIKPCTETELEIVLQRFEVVIDKKQPFLAMDPSQILTFEELHSAALVVDPNSIEEIELSLEKQLGLHPFRTLLDGQRSQLSHRKLAELLRIFGQKIYDHWKQRRIARHGRPITAQLRFEDSSEKDDSDPYVCFRRREFRQARKTRRTDTQGSERLRKLHRELKQTRDLLLAVAQREVKRKEAIEVGHEVFQLRCSVKTLKRDLGVKGEEEDLVAHKRKKVVPTTDEDRKYRKGYNSGNYPNRNQAQAQQQQQQLQQQQISKSGLNPVSIQPYVKLPMSRIPDMDLITVSTVLNEKDEAINRAVAEKLRQRKESDRGWVNLTDDPFNPFLQFTNPDSILEKGHFPYSSIAAALFEVDQSNYFDPEITQLIKDKKPLPRTLCFKDNALTTPLPPSIYEVASNNKLDVTAPICKVRKRMGRRGLWIDRKMTVDEPLDEFLDFSTFEKSLDADITDRNSAKSQQGMNVYDSVDDANSRLRSRFSFDRDVPLFNPVDPSELNQISSQTQSIRFGCMLLTKAYEQVHQAKQKLFLEQQQHQQKQQQKLLQQRQKVQQKLQQQQQQQQQAQQQNPKSNTNKVVNQINNTKSPVKQSKIPSKVSKNISGVTTSAGKGA</sequence>
<dbReference type="GO" id="GO:0005634">
    <property type="term" value="C:nucleus"/>
    <property type="evidence" value="ECO:0007669"/>
    <property type="project" value="UniProtKB-SubCell"/>
</dbReference>
<dbReference type="GO" id="GO:0032777">
    <property type="term" value="C:piccolo histone acetyltransferase complex"/>
    <property type="evidence" value="ECO:0007669"/>
    <property type="project" value="EnsemblFungi"/>
</dbReference>
<dbReference type="HOGENOM" id="CLU_010580_0_0_1"/>
<keyword evidence="12" id="KW-1185">Reference proteome</keyword>
<evidence type="ECO:0000256" key="5">
    <source>
        <dbReference type="ARBA" id="ARBA00023242"/>
    </source>
</evidence>
<evidence type="ECO:0000313" key="11">
    <source>
        <dbReference type="EMBL" id="CAY71326.1"/>
    </source>
</evidence>
<dbReference type="FunCoup" id="C4R6V1">
    <property type="interactions" value="239"/>
</dbReference>
<dbReference type="KEGG" id="ppa:PAS_chr4_0100"/>
<dbReference type="EMBL" id="FN392322">
    <property type="protein sequence ID" value="CAY71326.1"/>
    <property type="molecule type" value="Genomic_DNA"/>
</dbReference>
<dbReference type="InterPro" id="IPR019542">
    <property type="entry name" value="Enhancer_polycomb-like_N"/>
</dbReference>
<dbReference type="GeneID" id="8201186"/>
<dbReference type="InParanoid" id="C4R6V1"/>
<evidence type="ECO:0000256" key="2">
    <source>
        <dbReference type="ARBA" id="ARBA00008035"/>
    </source>
</evidence>
<dbReference type="PANTHER" id="PTHR14898">
    <property type="entry name" value="ENHANCER OF POLYCOMB"/>
    <property type="match status" value="1"/>
</dbReference>
<dbReference type="PDB" id="7ZVW">
    <property type="method" value="EM"/>
    <property type="resolution" value="3.40 A"/>
    <property type="chains" value="C=1-752"/>
</dbReference>
<dbReference type="SMR" id="C4R6V1"/>
<dbReference type="Pfam" id="PF10513">
    <property type="entry name" value="EPL1"/>
    <property type="match status" value="1"/>
</dbReference>
<feature type="domain" description="Enhancer of polycomb-like N-terminal" evidence="10">
    <location>
        <begin position="12"/>
        <end position="160"/>
    </location>
</feature>
<dbReference type="STRING" id="644223.C4R6V1"/>
<protein>
    <recommendedName>
        <fullName evidence="7">Enhancer of polycomb-like protein</fullName>
    </recommendedName>
</protein>
<dbReference type="EMDB" id="EMD-14989"/>
<name>C4R6V1_KOMPG</name>
<evidence type="ECO:0007829" key="13">
    <source>
        <dbReference type="PDB" id="7ZVW"/>
    </source>
</evidence>
<dbReference type="OMA" id="MLGTKSY"/>
<accession>C4R6V1</accession>
<dbReference type="RefSeq" id="XP_002493505.1">
    <property type="nucleotide sequence ID" value="XM_002493460.1"/>
</dbReference>
<evidence type="ECO:0000256" key="7">
    <source>
        <dbReference type="RuleBase" id="RU361124"/>
    </source>
</evidence>
<dbReference type="InterPro" id="IPR024943">
    <property type="entry name" value="Enhancer_polycomb"/>
</dbReference>
<dbReference type="GO" id="GO:0004402">
    <property type="term" value="F:histone acetyltransferase activity"/>
    <property type="evidence" value="ECO:0007669"/>
    <property type="project" value="EnsemblFungi"/>
</dbReference>
<evidence type="ECO:0000313" key="12">
    <source>
        <dbReference type="Proteomes" id="UP000000314"/>
    </source>
</evidence>
<comment type="similarity">
    <text evidence="2 7">Belongs to the enhancer of polycomb family.</text>
</comment>
<feature type="region of interest" description="Disordered" evidence="9">
    <location>
        <begin position="702"/>
        <end position="752"/>
    </location>
</feature>
<reference evidence="13" key="2">
    <citation type="journal article" date="2023" name="Nat. Struct. Mol. Biol.">
        <title>The structure of the NuA4-Tip60 complex reveals the mechanism and importance of long-range chromatin modification.</title>
        <authorList>
            <person name="Frechard A."/>
            <person name="Faux C."/>
            <person name="Hexnerova R."/>
            <person name="Crucifix C."/>
            <person name="Papai G."/>
            <person name="Smirnova E."/>
            <person name="McKeon C."/>
            <person name="Ping F.L.Y."/>
            <person name="Helmlinger D."/>
            <person name="Schultz P."/>
            <person name="Ben-Shem A."/>
        </authorList>
    </citation>
    <scope>STRUCTURE BY ELECTRON MICROSCOPY (3.40 ANGSTROMS)</scope>
</reference>
<organism evidence="11 12">
    <name type="scientific">Komagataella phaffii (strain GS115 / ATCC 20864)</name>
    <name type="common">Yeast</name>
    <name type="synonym">Pichia pastoris</name>
    <dbReference type="NCBI Taxonomy" id="644223"/>
    <lineage>
        <taxon>Eukaryota</taxon>
        <taxon>Fungi</taxon>
        <taxon>Dikarya</taxon>
        <taxon>Ascomycota</taxon>
        <taxon>Saccharomycotina</taxon>
        <taxon>Pichiomycetes</taxon>
        <taxon>Pichiales</taxon>
        <taxon>Pichiaceae</taxon>
        <taxon>Komagataella</taxon>
    </lineage>
</organism>
<proteinExistence type="evidence at protein level"/>
<evidence type="ECO:0000256" key="8">
    <source>
        <dbReference type="SAM" id="Coils"/>
    </source>
</evidence>
<dbReference type="GO" id="GO:0000786">
    <property type="term" value="C:nucleosome"/>
    <property type="evidence" value="ECO:0007669"/>
    <property type="project" value="EnsemblFungi"/>
</dbReference>
<evidence type="ECO:0000256" key="6">
    <source>
        <dbReference type="ARBA" id="ARBA00025513"/>
    </source>
</evidence>
<feature type="compositionally biased region" description="Polar residues" evidence="9">
    <location>
        <begin position="709"/>
        <end position="752"/>
    </location>
</feature>
<feature type="region of interest" description="Disordered" evidence="9">
    <location>
        <begin position="353"/>
        <end position="403"/>
    </location>
</feature>
<dbReference type="Proteomes" id="UP000000314">
    <property type="component" value="Chromosome 4"/>
</dbReference>
<dbReference type="GO" id="GO:0016239">
    <property type="term" value="P:positive regulation of macroautophagy"/>
    <property type="evidence" value="ECO:0007669"/>
    <property type="project" value="EnsemblFungi"/>
</dbReference>
<dbReference type="eggNOG" id="KOG2261">
    <property type="taxonomic scope" value="Eukaryota"/>
</dbReference>
<evidence type="ECO:0000256" key="1">
    <source>
        <dbReference type="ARBA" id="ARBA00004123"/>
    </source>
</evidence>
<keyword evidence="3 7" id="KW-0805">Transcription regulation</keyword>
<comment type="function">
    <text evidence="6">Component of the NuA4 histone acetyltransferase complex which is involved in transcriptional activation of selected genes principally by acetylation of nucleosomal histone H4 and H2A. The NuA4 complex is also involved in DNA repair. Involved in gene silencing by neighboring heterochromatin, blockage of the silencing spreading along the chromosome, and required for cell cycle progression through G2/M.</text>
</comment>
<feature type="coiled-coil region" evidence="8">
    <location>
        <begin position="35"/>
        <end position="69"/>
    </location>
</feature>
<keyword evidence="4 7" id="KW-0804">Transcription</keyword>
<keyword evidence="5 7" id="KW-0539">Nucleus</keyword>
<comment type="subcellular location">
    <subcellularLocation>
        <location evidence="1 7">Nucleus</location>
    </subcellularLocation>
</comment>
<dbReference type="GO" id="GO:0035267">
    <property type="term" value="C:NuA4 histone acetyltransferase complex"/>
    <property type="evidence" value="ECO:0007669"/>
    <property type="project" value="EnsemblFungi"/>
</dbReference>
<feature type="compositionally biased region" description="Low complexity" evidence="9">
    <location>
        <begin position="386"/>
        <end position="400"/>
    </location>
</feature>
<dbReference type="GO" id="GO:0006281">
    <property type="term" value="P:DNA repair"/>
    <property type="evidence" value="ECO:0007669"/>
    <property type="project" value="EnsemblFungi"/>
</dbReference>
<gene>
    <name evidence="11" type="ordered locus">PAS_chr4_0100</name>
</gene>
<keyword evidence="8" id="KW-0175">Coiled coil</keyword>
<evidence type="ECO:0000259" key="10">
    <source>
        <dbReference type="Pfam" id="PF10513"/>
    </source>
</evidence>
<reference evidence="11 12" key="1">
    <citation type="journal article" date="2009" name="Nat. Biotechnol.">
        <title>Genome sequence of the recombinant protein production host Pichia pastoris.</title>
        <authorList>
            <person name="De Schutter K."/>
            <person name="Lin Y.C."/>
            <person name="Tiels P."/>
            <person name="Van Hecke A."/>
            <person name="Glinka S."/>
            <person name="Weber-Lehmann J."/>
            <person name="Rouze P."/>
            <person name="Van de Peer Y."/>
            <person name="Callewaert N."/>
        </authorList>
    </citation>
    <scope>NUCLEOTIDE SEQUENCE [LARGE SCALE GENOMIC DNA]</scope>
    <source>
        <strain evidence="12">GS115 / ATCC 20864</strain>
    </source>
</reference>
<evidence type="ECO:0000256" key="3">
    <source>
        <dbReference type="ARBA" id="ARBA00023015"/>
    </source>
</evidence>
<dbReference type="OrthoDB" id="435275at2759"/>
<dbReference type="AlphaFoldDB" id="C4R6V1"/>
<evidence type="ECO:0000256" key="4">
    <source>
        <dbReference type="ARBA" id="ARBA00023163"/>
    </source>
</evidence>
<evidence type="ECO:0000256" key="9">
    <source>
        <dbReference type="SAM" id="MobiDB-lite"/>
    </source>
</evidence>
<keyword evidence="13" id="KW-0002">3D-structure</keyword>
<dbReference type="GO" id="GO:0006357">
    <property type="term" value="P:regulation of transcription by RNA polymerase II"/>
    <property type="evidence" value="ECO:0007669"/>
    <property type="project" value="EnsemblFungi"/>
</dbReference>